<sequence>MNVELDVNGLSYIATFPDKDIRDLHLPLLRMLTEFQRRKKQRLIVFLAAPPGVGKSTLTSFWQILSRQDMSLKDLQGLPMDGFHRYNSYLDEHNLRARKGAPETFDLGLLKDYIATLQQSDARWPAYDRNLHDPVHNAIEVISPILVIEGSWLLLKEPGWQELITLCDYSIFIGSPIESLKQRLIERKMKGGLSYQDAENFFENSDGLNVQRVLNNSQQADMTLIMLPDGSYSAIDINIID</sequence>
<organism evidence="1 2">
    <name type="scientific">Limnobaculum parvum</name>
    <dbReference type="NCBI Taxonomy" id="2172103"/>
    <lineage>
        <taxon>Bacteria</taxon>
        <taxon>Pseudomonadati</taxon>
        <taxon>Pseudomonadota</taxon>
        <taxon>Gammaproteobacteria</taxon>
        <taxon>Enterobacterales</taxon>
        <taxon>Budviciaceae</taxon>
        <taxon>Limnobaculum</taxon>
    </lineage>
</organism>
<dbReference type="SUPFAM" id="SSF52540">
    <property type="entry name" value="P-loop containing nucleoside triphosphate hydrolases"/>
    <property type="match status" value="1"/>
</dbReference>
<gene>
    <name evidence="1" type="ORF">HYN51_12680</name>
</gene>
<dbReference type="RefSeq" id="WP_108901376.1">
    <property type="nucleotide sequence ID" value="NZ_CP029185.2"/>
</dbReference>
<dbReference type="Proteomes" id="UP000244908">
    <property type="component" value="Chromosome"/>
</dbReference>
<name>A0A2Y9U029_9GAMM</name>
<reference evidence="1 2" key="1">
    <citation type="journal article" date="2019" name="Int. J. Syst. Evol. Microbiol.">
        <title>Limnobaculum parvum gen. nov., sp. nov., isolated from a freshwater lake.</title>
        <authorList>
            <person name="Baek C."/>
            <person name="Shin S.K."/>
            <person name="Yi H."/>
        </authorList>
    </citation>
    <scope>NUCLEOTIDE SEQUENCE [LARGE SCALE GENOMIC DNA]</scope>
    <source>
        <strain evidence="1 2">HYN0051</strain>
    </source>
</reference>
<dbReference type="OrthoDB" id="1550976at2"/>
<keyword evidence="1" id="KW-0808">Transferase</keyword>
<dbReference type="NCBIfam" id="NF006745">
    <property type="entry name" value="PRK09270.1-4"/>
    <property type="match status" value="1"/>
</dbReference>
<dbReference type="EMBL" id="CP029185">
    <property type="protein sequence ID" value="AWH89327.1"/>
    <property type="molecule type" value="Genomic_DNA"/>
</dbReference>
<proteinExistence type="predicted"/>
<dbReference type="GO" id="GO:0016301">
    <property type="term" value="F:kinase activity"/>
    <property type="evidence" value="ECO:0007669"/>
    <property type="project" value="UniProtKB-KW"/>
</dbReference>
<evidence type="ECO:0000313" key="1">
    <source>
        <dbReference type="EMBL" id="AWH89327.1"/>
    </source>
</evidence>
<accession>A0A2Y9U029</accession>
<evidence type="ECO:0000313" key="2">
    <source>
        <dbReference type="Proteomes" id="UP000244908"/>
    </source>
</evidence>
<dbReference type="PANTHER" id="PTHR10285">
    <property type="entry name" value="URIDINE KINASE"/>
    <property type="match status" value="1"/>
</dbReference>
<dbReference type="Gene3D" id="3.40.50.300">
    <property type="entry name" value="P-loop containing nucleotide triphosphate hydrolases"/>
    <property type="match status" value="1"/>
</dbReference>
<keyword evidence="1" id="KW-0418">Kinase</keyword>
<keyword evidence="2" id="KW-1185">Reference proteome</keyword>
<dbReference type="KEGG" id="lpv:HYN51_12680"/>
<protein>
    <submittedName>
        <fullName evidence="1">Nucleoside/nucleotide kinase family protein</fullName>
    </submittedName>
</protein>
<dbReference type="AlphaFoldDB" id="A0A2Y9U029"/>
<dbReference type="InterPro" id="IPR027417">
    <property type="entry name" value="P-loop_NTPase"/>
</dbReference>